<gene>
    <name evidence="4" type="ORF">J2S00_002406</name>
</gene>
<dbReference type="PANTHER" id="PTHR21340">
    <property type="entry name" value="DIADENOSINE 5,5-P1,P4-TETRAPHOSPHATE PYROPHOSPHOHYDROLASE MUTT"/>
    <property type="match status" value="1"/>
</dbReference>
<dbReference type="SUPFAM" id="SSF55811">
    <property type="entry name" value="Nudix"/>
    <property type="match status" value="1"/>
</dbReference>
<feature type="domain" description="Nudix hydrolase" evidence="3">
    <location>
        <begin position="1"/>
        <end position="131"/>
    </location>
</feature>
<comment type="caution">
    <text evidence="4">The sequence shown here is derived from an EMBL/GenBank/DDBJ whole genome shotgun (WGS) entry which is preliminary data.</text>
</comment>
<protein>
    <submittedName>
        <fullName evidence="4">8-oxo-dGTP pyrophosphatase MutT (NUDIX family)</fullName>
    </submittedName>
</protein>
<reference evidence="4 5" key="1">
    <citation type="submission" date="2023-07" db="EMBL/GenBank/DDBJ databases">
        <title>Genomic Encyclopedia of Type Strains, Phase IV (KMG-IV): sequencing the most valuable type-strain genomes for metagenomic binning, comparative biology and taxonomic classification.</title>
        <authorList>
            <person name="Goeker M."/>
        </authorList>
    </citation>
    <scope>NUCLEOTIDE SEQUENCE [LARGE SCALE GENOMIC DNA]</scope>
    <source>
        <strain evidence="4 5">DSM 17740</strain>
    </source>
</reference>
<name>A0ABU0CU49_9BACI</name>
<dbReference type="InterPro" id="IPR020476">
    <property type="entry name" value="Nudix_hydrolase"/>
</dbReference>
<dbReference type="CDD" id="cd03673">
    <property type="entry name" value="NUDIX_Ap6A_hydrolase"/>
    <property type="match status" value="1"/>
</dbReference>
<evidence type="ECO:0000313" key="5">
    <source>
        <dbReference type="Proteomes" id="UP001232445"/>
    </source>
</evidence>
<dbReference type="Pfam" id="PF00293">
    <property type="entry name" value="NUDIX"/>
    <property type="match status" value="1"/>
</dbReference>
<dbReference type="Proteomes" id="UP001232445">
    <property type="component" value="Unassembled WGS sequence"/>
</dbReference>
<evidence type="ECO:0000259" key="3">
    <source>
        <dbReference type="PROSITE" id="PS51462"/>
    </source>
</evidence>
<dbReference type="InterPro" id="IPR020084">
    <property type="entry name" value="NUDIX_hydrolase_CS"/>
</dbReference>
<evidence type="ECO:0000256" key="2">
    <source>
        <dbReference type="RuleBase" id="RU003476"/>
    </source>
</evidence>
<evidence type="ECO:0000256" key="1">
    <source>
        <dbReference type="ARBA" id="ARBA00022801"/>
    </source>
</evidence>
<organism evidence="4 5">
    <name type="scientific">Caldalkalibacillus uzonensis</name>
    <dbReference type="NCBI Taxonomy" id="353224"/>
    <lineage>
        <taxon>Bacteria</taxon>
        <taxon>Bacillati</taxon>
        <taxon>Bacillota</taxon>
        <taxon>Bacilli</taxon>
        <taxon>Bacillales</taxon>
        <taxon>Bacillaceae</taxon>
        <taxon>Caldalkalibacillus</taxon>
    </lineage>
</organism>
<dbReference type="PROSITE" id="PS00893">
    <property type="entry name" value="NUDIX_BOX"/>
    <property type="match status" value="1"/>
</dbReference>
<comment type="similarity">
    <text evidence="2">Belongs to the Nudix hydrolase family.</text>
</comment>
<dbReference type="InterPro" id="IPR000086">
    <property type="entry name" value="NUDIX_hydrolase_dom"/>
</dbReference>
<dbReference type="EMBL" id="JAUSUQ010000008">
    <property type="protein sequence ID" value="MDQ0339618.1"/>
    <property type="molecule type" value="Genomic_DNA"/>
</dbReference>
<proteinExistence type="inferred from homology"/>
<keyword evidence="1 2" id="KW-0378">Hydrolase</keyword>
<accession>A0ABU0CU49</accession>
<dbReference type="Gene3D" id="3.90.79.10">
    <property type="entry name" value="Nucleoside Triphosphate Pyrophosphohydrolase"/>
    <property type="match status" value="1"/>
</dbReference>
<dbReference type="InterPro" id="IPR051325">
    <property type="entry name" value="Nudix_hydrolase_domain"/>
</dbReference>
<evidence type="ECO:0000313" key="4">
    <source>
        <dbReference type="EMBL" id="MDQ0339618.1"/>
    </source>
</evidence>
<dbReference type="PROSITE" id="PS51462">
    <property type="entry name" value="NUDIX"/>
    <property type="match status" value="1"/>
</dbReference>
<sequence length="142" mass="16500">MKEISAGGVVFKQEGSKIKVLLIEDRYHRLTIPKGKQEEGETLEQTALREIEEETGIKGEIIKPLAKVYYTYTDPKRGHIDKEVMYYLVKAKSGEVEPQLEEINKVFWLDLHSAWQAQQEKGYHNNDDVFKQAYTYLESYLG</sequence>
<dbReference type="RefSeq" id="WP_307339861.1">
    <property type="nucleotide sequence ID" value="NZ_JAUSUQ010000008.1"/>
</dbReference>
<dbReference type="InterPro" id="IPR015797">
    <property type="entry name" value="NUDIX_hydrolase-like_dom_sf"/>
</dbReference>
<keyword evidence="5" id="KW-1185">Reference proteome</keyword>
<dbReference type="PANTHER" id="PTHR21340:SF0">
    <property type="entry name" value="BIS(5'-NUCLEOSYL)-TETRAPHOSPHATASE [ASYMMETRICAL]"/>
    <property type="match status" value="1"/>
</dbReference>
<dbReference type="PRINTS" id="PR00502">
    <property type="entry name" value="NUDIXFAMILY"/>
</dbReference>